<dbReference type="InterPro" id="IPR003959">
    <property type="entry name" value="ATPase_AAA_core"/>
</dbReference>
<dbReference type="Pfam" id="PF13304">
    <property type="entry name" value="AAA_21"/>
    <property type="match status" value="1"/>
</dbReference>
<gene>
    <name evidence="2" type="ORF">E5L68_013960</name>
</gene>
<keyword evidence="3" id="KW-1185">Reference proteome</keyword>
<dbReference type="RefSeq" id="WP_394347865.1">
    <property type="nucleotide sequence ID" value="NZ_SRMP02000025.1"/>
</dbReference>
<reference evidence="2 3" key="1">
    <citation type="submission" date="2024-12" db="EMBL/GenBank/DDBJ databases">
        <authorList>
            <person name="Hu S."/>
        </authorList>
    </citation>
    <scope>NUCLEOTIDE SEQUENCE [LARGE SCALE GENOMIC DNA]</scope>
    <source>
        <strain evidence="2 3">P-25</strain>
    </source>
</reference>
<organism evidence="2 3">
    <name type="scientific">Pedobacter helvus</name>
    <dbReference type="NCBI Taxonomy" id="2563444"/>
    <lineage>
        <taxon>Bacteria</taxon>
        <taxon>Pseudomonadati</taxon>
        <taxon>Bacteroidota</taxon>
        <taxon>Sphingobacteriia</taxon>
        <taxon>Sphingobacteriales</taxon>
        <taxon>Sphingobacteriaceae</taxon>
        <taxon>Pedobacter</taxon>
    </lineage>
</organism>
<name>A0ABW9JJT2_9SPHI</name>
<sequence length="372" mass="43511">MSFYEVNNSEDNKIKKHLNNIVFAENNILDNVEPIRRLVEKLFDSEEFRGYLFSQYITELQNDNSHITFKLKQAINYFEFDIFDSIDFKNSSIYTKETNGLKVKVNIKNEYFKSREKIEDIPLAVFNHVLQVVKVNEKDEDKRNELVSNKKLSTFSYTSLSSGEQHTINSVLTVAYHIFNLLSISEGTGLVKYKNINLIFDELELYLHPEYQRRYVKNLINILNEISKVTQQENINYNIIMVTHSPFILSDIPSQNILKLKDGKSKEQDNINSFAANIYDLLKDEFFLEDGAIGAYAQKYINDLIKDLEKIKTDVSKEVINNLKNRIGIIGEELIRYKLEDLLMEKTRSVSEEIIVLEQRLKELKSKQNETD</sequence>
<evidence type="ECO:0000259" key="1">
    <source>
        <dbReference type="Pfam" id="PF13304"/>
    </source>
</evidence>
<comment type="caution">
    <text evidence="2">The sequence shown here is derived from an EMBL/GenBank/DDBJ whole genome shotgun (WGS) entry which is preliminary data.</text>
</comment>
<dbReference type="Proteomes" id="UP001517367">
    <property type="component" value="Unassembled WGS sequence"/>
</dbReference>
<dbReference type="InterPro" id="IPR027417">
    <property type="entry name" value="P-loop_NTPase"/>
</dbReference>
<accession>A0ABW9JJT2</accession>
<protein>
    <submittedName>
        <fullName evidence="2">AAA family ATPase</fullName>
    </submittedName>
</protein>
<dbReference type="EMBL" id="SRMP02000025">
    <property type="protein sequence ID" value="MFN0292505.1"/>
    <property type="molecule type" value="Genomic_DNA"/>
</dbReference>
<proteinExistence type="predicted"/>
<dbReference type="SUPFAM" id="SSF52540">
    <property type="entry name" value="P-loop containing nucleoside triphosphate hydrolases"/>
    <property type="match status" value="1"/>
</dbReference>
<dbReference type="Gene3D" id="3.40.50.300">
    <property type="entry name" value="P-loop containing nucleotide triphosphate hydrolases"/>
    <property type="match status" value="1"/>
</dbReference>
<evidence type="ECO:0000313" key="2">
    <source>
        <dbReference type="EMBL" id="MFN0292505.1"/>
    </source>
</evidence>
<evidence type="ECO:0000313" key="3">
    <source>
        <dbReference type="Proteomes" id="UP001517367"/>
    </source>
</evidence>
<feature type="domain" description="ATPase AAA-type core" evidence="1">
    <location>
        <begin position="64"/>
        <end position="250"/>
    </location>
</feature>